<dbReference type="InterPro" id="IPR002818">
    <property type="entry name" value="DJ-1/PfpI"/>
</dbReference>
<dbReference type="CDD" id="cd03138">
    <property type="entry name" value="GATase1_AraC_2"/>
    <property type="match status" value="1"/>
</dbReference>
<dbReference type="Gene3D" id="3.40.50.880">
    <property type="match status" value="1"/>
</dbReference>
<name>A0A3M9MRP9_9BACT</name>
<evidence type="ECO:0000313" key="5">
    <source>
        <dbReference type="EMBL" id="RNI27398.1"/>
    </source>
</evidence>
<dbReference type="AlphaFoldDB" id="A0A3M9MRP9"/>
<dbReference type="SMART" id="SM00342">
    <property type="entry name" value="HTH_ARAC"/>
    <property type="match status" value="1"/>
</dbReference>
<dbReference type="EMBL" id="RJJE01000017">
    <property type="protein sequence ID" value="RNI27398.1"/>
    <property type="molecule type" value="Genomic_DNA"/>
</dbReference>
<dbReference type="GO" id="GO:0043565">
    <property type="term" value="F:sequence-specific DNA binding"/>
    <property type="evidence" value="ECO:0007669"/>
    <property type="project" value="InterPro"/>
</dbReference>
<keyword evidence="2" id="KW-0238">DNA-binding</keyword>
<dbReference type="SUPFAM" id="SSF52317">
    <property type="entry name" value="Class I glutamine amidotransferase-like"/>
    <property type="match status" value="1"/>
</dbReference>
<dbReference type="SUPFAM" id="SSF46689">
    <property type="entry name" value="Homeodomain-like"/>
    <property type="match status" value="2"/>
</dbReference>
<dbReference type="Pfam" id="PF01965">
    <property type="entry name" value="DJ-1_PfpI"/>
    <property type="match status" value="1"/>
</dbReference>
<dbReference type="InterPro" id="IPR029062">
    <property type="entry name" value="Class_I_gatase-like"/>
</dbReference>
<accession>A0A3M9MRP9</accession>
<dbReference type="InterPro" id="IPR018060">
    <property type="entry name" value="HTH_AraC"/>
</dbReference>
<dbReference type="InterPro" id="IPR020449">
    <property type="entry name" value="Tscrpt_reg_AraC-type_HTH"/>
</dbReference>
<evidence type="ECO:0000259" key="4">
    <source>
        <dbReference type="PROSITE" id="PS01124"/>
    </source>
</evidence>
<comment type="caution">
    <text evidence="5">The sequence shown here is derived from an EMBL/GenBank/DDBJ whole genome shotgun (WGS) entry which is preliminary data.</text>
</comment>
<dbReference type="Pfam" id="PF12833">
    <property type="entry name" value="HTH_18"/>
    <property type="match status" value="1"/>
</dbReference>
<feature type="domain" description="HTH araC/xylS-type" evidence="4">
    <location>
        <begin position="221"/>
        <end position="319"/>
    </location>
</feature>
<keyword evidence="3" id="KW-0804">Transcription</keyword>
<dbReference type="PANTHER" id="PTHR43130:SF3">
    <property type="entry name" value="HTH-TYPE TRANSCRIPTIONAL REGULATOR RV1931C"/>
    <property type="match status" value="1"/>
</dbReference>
<dbReference type="RefSeq" id="WP_123133866.1">
    <property type="nucleotide sequence ID" value="NZ_RJJE01000017.1"/>
</dbReference>
<organism evidence="5 6">
    <name type="scientific">Rufibacter immobilis</name>
    <dbReference type="NCBI Taxonomy" id="1348778"/>
    <lineage>
        <taxon>Bacteria</taxon>
        <taxon>Pseudomonadati</taxon>
        <taxon>Bacteroidota</taxon>
        <taxon>Cytophagia</taxon>
        <taxon>Cytophagales</taxon>
        <taxon>Hymenobacteraceae</taxon>
        <taxon>Rufibacter</taxon>
    </lineage>
</organism>
<evidence type="ECO:0000313" key="6">
    <source>
        <dbReference type="Proteomes" id="UP000271010"/>
    </source>
</evidence>
<dbReference type="GO" id="GO:0003700">
    <property type="term" value="F:DNA-binding transcription factor activity"/>
    <property type="evidence" value="ECO:0007669"/>
    <property type="project" value="InterPro"/>
</dbReference>
<dbReference type="OrthoDB" id="9803764at2"/>
<gene>
    <name evidence="5" type="ORF">EFA69_14765</name>
</gene>
<keyword evidence="6" id="KW-1185">Reference proteome</keyword>
<evidence type="ECO:0000256" key="3">
    <source>
        <dbReference type="ARBA" id="ARBA00023163"/>
    </source>
</evidence>
<proteinExistence type="predicted"/>
<dbReference type="Proteomes" id="UP000271010">
    <property type="component" value="Unassembled WGS sequence"/>
</dbReference>
<dbReference type="InterPro" id="IPR009057">
    <property type="entry name" value="Homeodomain-like_sf"/>
</dbReference>
<dbReference type="InterPro" id="IPR052158">
    <property type="entry name" value="INH-QAR"/>
</dbReference>
<protein>
    <submittedName>
        <fullName evidence="5">Helix-turn-helix domain-containing protein</fullName>
    </submittedName>
</protein>
<evidence type="ECO:0000256" key="2">
    <source>
        <dbReference type="ARBA" id="ARBA00023125"/>
    </source>
</evidence>
<dbReference type="PROSITE" id="PS01124">
    <property type="entry name" value="HTH_ARAC_FAMILY_2"/>
    <property type="match status" value="1"/>
</dbReference>
<keyword evidence="1" id="KW-0805">Transcription regulation</keyword>
<evidence type="ECO:0000256" key="1">
    <source>
        <dbReference type="ARBA" id="ARBA00023015"/>
    </source>
</evidence>
<reference evidence="5 6" key="1">
    <citation type="submission" date="2018-11" db="EMBL/GenBank/DDBJ databases">
        <title>Rufibacter latericius sp. nov., isolated from water in Baiyang Lake.</title>
        <authorList>
            <person name="Yang Y."/>
        </authorList>
    </citation>
    <scope>NUCLEOTIDE SEQUENCE [LARGE SCALE GENOMIC DNA]</scope>
    <source>
        <strain evidence="5 6">MCC P1</strain>
    </source>
</reference>
<dbReference type="Gene3D" id="1.10.10.60">
    <property type="entry name" value="Homeodomain-like"/>
    <property type="match status" value="2"/>
</dbReference>
<sequence>MKHISLLIPEGDVSFSNLEATYKMFTKVNEALQRTGQEPLFQVQLVGLTQDARITNGLFSIQPERVVREVSKTNVIIIPAVHGDMPQVIAANRDFGPWIVHQHRQGADVVSLCIGAFILASTGLLSGRSCTTHWLAADEFRKMFPDVHLLPYKIITDEGGIYTSGGAYSSLNLILYLVEKYAGRNMAIRASKIFEIDIDRHSQSPFIIFQGQKEHHDEAIKKVQEYIEQNFQHKMTVEELAEMAFLSRRNFERRFKKATSNTVMEYLQRVKVEAAKLSLETSQDNVNEVMYSVGYSDTKAFRATFKKITGISPLEYRNKYHKAVAEPIMR</sequence>
<dbReference type="PANTHER" id="PTHR43130">
    <property type="entry name" value="ARAC-FAMILY TRANSCRIPTIONAL REGULATOR"/>
    <property type="match status" value="1"/>
</dbReference>
<dbReference type="PRINTS" id="PR00032">
    <property type="entry name" value="HTHARAC"/>
</dbReference>